<evidence type="ECO:0000256" key="3">
    <source>
        <dbReference type="ARBA" id="ARBA00022573"/>
    </source>
</evidence>
<dbReference type="CDD" id="cd11642">
    <property type="entry name" value="SUMT"/>
    <property type="match status" value="1"/>
</dbReference>
<dbReference type="PANTHER" id="PTHR45790">
    <property type="entry name" value="SIROHEME SYNTHASE-RELATED"/>
    <property type="match status" value="1"/>
</dbReference>
<evidence type="ECO:0000256" key="6">
    <source>
        <dbReference type="ARBA" id="ARBA00022691"/>
    </source>
</evidence>
<evidence type="ECO:0000256" key="5">
    <source>
        <dbReference type="ARBA" id="ARBA00022679"/>
    </source>
</evidence>
<dbReference type="NCBIfam" id="NF004790">
    <property type="entry name" value="PRK06136.1"/>
    <property type="match status" value="1"/>
</dbReference>
<dbReference type="GO" id="GO:0004851">
    <property type="term" value="F:uroporphyrin-III C-methyltransferase activity"/>
    <property type="evidence" value="ECO:0007669"/>
    <property type="project" value="UniProtKB-EC"/>
</dbReference>
<dbReference type="Pfam" id="PF00590">
    <property type="entry name" value="TP_methylase"/>
    <property type="match status" value="1"/>
</dbReference>
<dbReference type="Gene3D" id="3.30.950.10">
    <property type="entry name" value="Methyltransferase, Cobalt-precorrin-4 Transmethylase, Domain 2"/>
    <property type="match status" value="1"/>
</dbReference>
<evidence type="ECO:0000256" key="8">
    <source>
        <dbReference type="ARBA" id="ARBA00025705"/>
    </source>
</evidence>
<dbReference type="SUPFAM" id="SSF53790">
    <property type="entry name" value="Tetrapyrrole methylase"/>
    <property type="match status" value="1"/>
</dbReference>
<dbReference type="InterPro" id="IPR014776">
    <property type="entry name" value="4pyrrole_Mease_sub2"/>
</dbReference>
<evidence type="ECO:0000313" key="13">
    <source>
        <dbReference type="Proteomes" id="UP000596977"/>
    </source>
</evidence>
<sequence>MLWVMVQSYTTLATNVQENRVEAEAKEAQKDAGHFARLDKARFPAFAPGSVWLVGAGPGDPGLISLLGYHALGQADIIVYDALVSPDLLALANPQAEQFFAGKRGGKPSPKQADISLKLIAEAKAGKKVLRLKGGDPFMFGRGGEESETLARAGVPFRIVPGITSGIGGLAYAGIPVTHRDTNHAVIFLTGHDDTGAVPQSVDWNSVATAAPVIVMYMAVKHLASIAQKLVEAGRDPGDALAIVANATRSDQEVIETTLGAIGSLAQETQLPTPAIVVVGPVSAYRAVLDWYRPDTGGTSLV</sequence>
<dbReference type="EMBL" id="BMKB01000001">
    <property type="protein sequence ID" value="GGA39646.1"/>
    <property type="molecule type" value="Genomic_DNA"/>
</dbReference>
<evidence type="ECO:0000256" key="7">
    <source>
        <dbReference type="ARBA" id="ARBA00023244"/>
    </source>
</evidence>
<organism evidence="12 13">
    <name type="scientific">Pelagibacterium lentulum</name>
    <dbReference type="NCBI Taxonomy" id="2029865"/>
    <lineage>
        <taxon>Bacteria</taxon>
        <taxon>Pseudomonadati</taxon>
        <taxon>Pseudomonadota</taxon>
        <taxon>Alphaproteobacteria</taxon>
        <taxon>Hyphomicrobiales</taxon>
        <taxon>Devosiaceae</taxon>
        <taxon>Pelagibacterium</taxon>
    </lineage>
</organism>
<protein>
    <recommendedName>
        <fullName evidence="2">uroporphyrinogen-III C-methyltransferase</fullName>
        <ecNumber evidence="2">2.1.1.107</ecNumber>
    </recommendedName>
</protein>
<dbReference type="FunFam" id="3.30.950.10:FF:000001">
    <property type="entry name" value="Siroheme synthase"/>
    <property type="match status" value="1"/>
</dbReference>
<keyword evidence="3" id="KW-0169">Cobalamin biosynthesis</keyword>
<dbReference type="Proteomes" id="UP000596977">
    <property type="component" value="Unassembled WGS sequence"/>
</dbReference>
<dbReference type="PROSITE" id="PS00840">
    <property type="entry name" value="SUMT_2"/>
    <property type="match status" value="1"/>
</dbReference>
<dbReference type="AlphaFoldDB" id="A0A916R7J8"/>
<dbReference type="PANTHER" id="PTHR45790:SF3">
    <property type="entry name" value="S-ADENOSYL-L-METHIONINE-DEPENDENT UROPORPHYRINOGEN III METHYLTRANSFERASE, CHLOROPLASTIC"/>
    <property type="match status" value="1"/>
</dbReference>
<keyword evidence="5 10" id="KW-0808">Transferase</keyword>
<reference evidence="12 13" key="1">
    <citation type="journal article" date="2014" name="Int. J. Syst. Evol. Microbiol.">
        <title>Complete genome sequence of Corynebacterium casei LMG S-19264T (=DSM 44701T), isolated from a smear-ripened cheese.</title>
        <authorList>
            <consortium name="US DOE Joint Genome Institute (JGI-PGF)"/>
            <person name="Walter F."/>
            <person name="Albersmeier A."/>
            <person name="Kalinowski J."/>
            <person name="Ruckert C."/>
        </authorList>
    </citation>
    <scope>NUCLEOTIDE SEQUENCE [LARGE SCALE GENOMIC DNA]</scope>
    <source>
        <strain evidence="12 13">CGMCC 1.15896</strain>
    </source>
</reference>
<comment type="caution">
    <text evidence="12">The sequence shown here is derived from an EMBL/GenBank/DDBJ whole genome shotgun (WGS) entry which is preliminary data.</text>
</comment>
<dbReference type="InterPro" id="IPR003043">
    <property type="entry name" value="Uropor_MeTrfase_CS"/>
</dbReference>
<evidence type="ECO:0000256" key="1">
    <source>
        <dbReference type="ARBA" id="ARBA00005879"/>
    </source>
</evidence>
<evidence type="ECO:0000313" key="12">
    <source>
        <dbReference type="EMBL" id="GGA39646.1"/>
    </source>
</evidence>
<comment type="pathway">
    <text evidence="8">Porphyrin-containing compound metabolism; siroheme biosynthesis; precorrin-2 from uroporphyrinogen III: step 1/1.</text>
</comment>
<dbReference type="InterPro" id="IPR000878">
    <property type="entry name" value="4pyrrol_Mease"/>
</dbReference>
<proteinExistence type="inferred from homology"/>
<gene>
    <name evidence="12" type="primary">cobA</name>
    <name evidence="12" type="ORF">GCM10011499_06420</name>
</gene>
<keyword evidence="13" id="KW-1185">Reference proteome</keyword>
<dbReference type="EC" id="2.1.1.107" evidence="2"/>
<dbReference type="GO" id="GO:0019354">
    <property type="term" value="P:siroheme biosynthetic process"/>
    <property type="evidence" value="ECO:0007669"/>
    <property type="project" value="InterPro"/>
</dbReference>
<comment type="similarity">
    <text evidence="1 10">Belongs to the precorrin methyltransferase family.</text>
</comment>
<feature type="domain" description="Tetrapyrrole methylase" evidence="11">
    <location>
        <begin position="51"/>
        <end position="262"/>
    </location>
</feature>
<accession>A0A916R7J8</accession>
<dbReference type="InterPro" id="IPR006366">
    <property type="entry name" value="CobA/CysG_C"/>
</dbReference>
<dbReference type="InterPro" id="IPR014777">
    <property type="entry name" value="4pyrrole_Mease_sub1"/>
</dbReference>
<evidence type="ECO:0000256" key="10">
    <source>
        <dbReference type="RuleBase" id="RU003960"/>
    </source>
</evidence>
<dbReference type="NCBIfam" id="TIGR01469">
    <property type="entry name" value="cobA_cysG_Cterm"/>
    <property type="match status" value="1"/>
</dbReference>
<comment type="pathway">
    <text evidence="9">Cofactor biosynthesis; adenosylcobalamin biosynthesis; precorrin-2 from uroporphyrinogen III: step 1/1.</text>
</comment>
<keyword evidence="6" id="KW-0949">S-adenosyl-L-methionine</keyword>
<dbReference type="InterPro" id="IPR050161">
    <property type="entry name" value="Siro_Cobalamin_biosynth"/>
</dbReference>
<dbReference type="GO" id="GO:0009236">
    <property type="term" value="P:cobalamin biosynthetic process"/>
    <property type="evidence" value="ECO:0007669"/>
    <property type="project" value="UniProtKB-KW"/>
</dbReference>
<keyword evidence="7" id="KW-0627">Porphyrin biosynthesis</keyword>
<dbReference type="GO" id="GO:0032259">
    <property type="term" value="P:methylation"/>
    <property type="evidence" value="ECO:0007669"/>
    <property type="project" value="UniProtKB-KW"/>
</dbReference>
<dbReference type="InterPro" id="IPR035996">
    <property type="entry name" value="4pyrrol_Methylase_sf"/>
</dbReference>
<evidence type="ECO:0000259" key="11">
    <source>
        <dbReference type="Pfam" id="PF00590"/>
    </source>
</evidence>
<name>A0A916R7J8_9HYPH</name>
<keyword evidence="4 10" id="KW-0489">Methyltransferase</keyword>
<dbReference type="Gene3D" id="3.40.1010.10">
    <property type="entry name" value="Cobalt-precorrin-4 Transmethylase, Domain 1"/>
    <property type="match status" value="1"/>
</dbReference>
<evidence type="ECO:0000256" key="2">
    <source>
        <dbReference type="ARBA" id="ARBA00012162"/>
    </source>
</evidence>
<dbReference type="FunFam" id="3.40.1010.10:FF:000001">
    <property type="entry name" value="Siroheme synthase"/>
    <property type="match status" value="1"/>
</dbReference>
<evidence type="ECO:0000256" key="9">
    <source>
        <dbReference type="ARBA" id="ARBA00060548"/>
    </source>
</evidence>
<evidence type="ECO:0000256" key="4">
    <source>
        <dbReference type="ARBA" id="ARBA00022603"/>
    </source>
</evidence>